<dbReference type="RefSeq" id="WP_290266168.1">
    <property type="nucleotide sequence ID" value="NZ_JAUFQQ010000005.1"/>
</dbReference>
<dbReference type="EMBL" id="JBHMEX010000013">
    <property type="protein sequence ID" value="MFB9063308.1"/>
    <property type="molecule type" value="Genomic_DNA"/>
</dbReference>
<sequence>MKHRTVTNRILPFAFIIISCVFSSCKTSSLQNSTDNTDLVKSSTWYIAGPAKENQETINTIRKKEGVIRVTANGSPVGEIELNVMITPSGSNDGASTNLPSSSSFVSITYKTSQPITIQAREGNDSGTGCVHGGTHAMTNLPTSPDRFTTVKIPWTDFKLNGNPVNIHNLSKFNFVNYHPVSGSLLEITAVEIQNL</sequence>
<evidence type="ECO:0000256" key="1">
    <source>
        <dbReference type="SAM" id="SignalP"/>
    </source>
</evidence>
<organism evidence="2 3">
    <name type="scientific">Flavobacterium branchiarum</name>
    <dbReference type="NCBI Taxonomy" id="1114870"/>
    <lineage>
        <taxon>Bacteria</taxon>
        <taxon>Pseudomonadati</taxon>
        <taxon>Bacteroidota</taxon>
        <taxon>Flavobacteriia</taxon>
        <taxon>Flavobacteriales</taxon>
        <taxon>Flavobacteriaceae</taxon>
        <taxon>Flavobacterium</taxon>
    </lineage>
</organism>
<feature type="chain" id="PRO_5046829990" description="Lipoprotein" evidence="1">
    <location>
        <begin position="24"/>
        <end position="196"/>
    </location>
</feature>
<accession>A0ABV5FIF0</accession>
<dbReference type="PROSITE" id="PS51257">
    <property type="entry name" value="PROKAR_LIPOPROTEIN"/>
    <property type="match status" value="1"/>
</dbReference>
<comment type="caution">
    <text evidence="2">The sequence shown here is derived from an EMBL/GenBank/DDBJ whole genome shotgun (WGS) entry which is preliminary data.</text>
</comment>
<evidence type="ECO:0008006" key="4">
    <source>
        <dbReference type="Google" id="ProtNLM"/>
    </source>
</evidence>
<evidence type="ECO:0000313" key="3">
    <source>
        <dbReference type="Proteomes" id="UP001589589"/>
    </source>
</evidence>
<reference evidence="2 3" key="1">
    <citation type="submission" date="2024-09" db="EMBL/GenBank/DDBJ databases">
        <authorList>
            <person name="Sun Q."/>
            <person name="Mori K."/>
        </authorList>
    </citation>
    <scope>NUCLEOTIDE SEQUENCE [LARGE SCALE GENOMIC DNA]</scope>
    <source>
        <strain evidence="2 3">CECT 7908</strain>
    </source>
</reference>
<dbReference type="Proteomes" id="UP001589589">
    <property type="component" value="Unassembled WGS sequence"/>
</dbReference>
<gene>
    <name evidence="2" type="ORF">ACFFUQ_04675</name>
</gene>
<feature type="signal peptide" evidence="1">
    <location>
        <begin position="1"/>
        <end position="23"/>
    </location>
</feature>
<proteinExistence type="predicted"/>
<evidence type="ECO:0000313" key="2">
    <source>
        <dbReference type="EMBL" id="MFB9063308.1"/>
    </source>
</evidence>
<keyword evidence="1" id="KW-0732">Signal</keyword>
<protein>
    <recommendedName>
        <fullName evidence="4">Lipoprotein</fullName>
    </recommendedName>
</protein>
<keyword evidence="3" id="KW-1185">Reference proteome</keyword>
<name>A0ABV5FIF0_9FLAO</name>